<sequence>MGDRRSNRHNRHYTTENKTPSKSNISHRINTTDKHSFRYVKLMEKMRRTYDEMGDIKKGPWKTEEDEVLIKHVNKCGPRDWSSIRSKGLLQRTGKSCRLRWVNKLRPNLKNGVKFSAEEERTVIDLQGQFGNKWARIATYLPGRTDNDVKNFWSSRQKRLARVLQSSSPPPRPPQRSHKSLHKVPPFEAPKRSSSTDGESSVTSPKTLSCSSSYCEPIQMVPLPELVSPITTTTTTAASTGLLDQNDDQPPSQFEYTAIPVEENSCNRAPTPPLLQDFHHIAPPPPFDTQDIFNQLGDPNFFAVFGQGGTSEMDQFPYVRPGGEGESGGSCGREESNDPMMMAPNTFMDDFPMDMFDHIEPLPSPSEW</sequence>
<keyword evidence="2" id="KW-1185">Reference proteome</keyword>
<comment type="caution">
    <text evidence="1">The sequence shown here is derived from an EMBL/GenBank/DDBJ whole genome shotgun (WGS) entry which is preliminary data.</text>
</comment>
<evidence type="ECO:0000313" key="1">
    <source>
        <dbReference type="EMBL" id="KAI3796692.1"/>
    </source>
</evidence>
<reference evidence="1 2" key="2">
    <citation type="journal article" date="2022" name="Mol. Ecol. Resour.">
        <title>The genomes of chicory, endive, great burdock and yacon provide insights into Asteraceae paleo-polyploidization history and plant inulin production.</title>
        <authorList>
            <person name="Fan W."/>
            <person name="Wang S."/>
            <person name="Wang H."/>
            <person name="Wang A."/>
            <person name="Jiang F."/>
            <person name="Liu H."/>
            <person name="Zhao H."/>
            <person name="Xu D."/>
            <person name="Zhang Y."/>
        </authorList>
    </citation>
    <scope>NUCLEOTIDE SEQUENCE [LARGE SCALE GENOMIC DNA]</scope>
    <source>
        <strain evidence="2">cv. Yunnan</strain>
        <tissue evidence="1">Leaves</tissue>
    </source>
</reference>
<gene>
    <name evidence="1" type="ORF">L1987_39371</name>
</gene>
<dbReference type="Proteomes" id="UP001056120">
    <property type="component" value="Linkage Group LG12"/>
</dbReference>
<dbReference type="EMBL" id="CM042029">
    <property type="protein sequence ID" value="KAI3796692.1"/>
    <property type="molecule type" value="Genomic_DNA"/>
</dbReference>
<reference evidence="2" key="1">
    <citation type="journal article" date="2022" name="Mol. Ecol. Resour.">
        <title>The genomes of chicory, endive, great burdock and yacon provide insights into Asteraceae palaeo-polyploidization history and plant inulin production.</title>
        <authorList>
            <person name="Fan W."/>
            <person name="Wang S."/>
            <person name="Wang H."/>
            <person name="Wang A."/>
            <person name="Jiang F."/>
            <person name="Liu H."/>
            <person name="Zhao H."/>
            <person name="Xu D."/>
            <person name="Zhang Y."/>
        </authorList>
    </citation>
    <scope>NUCLEOTIDE SEQUENCE [LARGE SCALE GENOMIC DNA]</scope>
    <source>
        <strain evidence="2">cv. Yunnan</strain>
    </source>
</reference>
<protein>
    <submittedName>
        <fullName evidence="1">Uncharacterized protein</fullName>
    </submittedName>
</protein>
<accession>A0ACB9HPD7</accession>
<proteinExistence type="predicted"/>
<organism evidence="1 2">
    <name type="scientific">Smallanthus sonchifolius</name>
    <dbReference type="NCBI Taxonomy" id="185202"/>
    <lineage>
        <taxon>Eukaryota</taxon>
        <taxon>Viridiplantae</taxon>
        <taxon>Streptophyta</taxon>
        <taxon>Embryophyta</taxon>
        <taxon>Tracheophyta</taxon>
        <taxon>Spermatophyta</taxon>
        <taxon>Magnoliopsida</taxon>
        <taxon>eudicotyledons</taxon>
        <taxon>Gunneridae</taxon>
        <taxon>Pentapetalae</taxon>
        <taxon>asterids</taxon>
        <taxon>campanulids</taxon>
        <taxon>Asterales</taxon>
        <taxon>Asteraceae</taxon>
        <taxon>Asteroideae</taxon>
        <taxon>Heliantheae alliance</taxon>
        <taxon>Millerieae</taxon>
        <taxon>Smallanthus</taxon>
    </lineage>
</organism>
<evidence type="ECO:0000313" key="2">
    <source>
        <dbReference type="Proteomes" id="UP001056120"/>
    </source>
</evidence>
<name>A0ACB9HPD7_9ASTR</name>